<dbReference type="Gene3D" id="1.10.10.10">
    <property type="entry name" value="Winged helix-like DNA-binding domain superfamily/Winged helix DNA-binding domain"/>
    <property type="match status" value="1"/>
</dbReference>
<dbReference type="GeneID" id="93640726"/>
<dbReference type="PANTHER" id="PTHR33221:SF4">
    <property type="entry name" value="HTH-TYPE TRANSCRIPTIONAL REPRESSOR NSRR"/>
    <property type="match status" value="1"/>
</dbReference>
<organism evidence="4 5">
    <name type="scientific">Priestia megaterium (strain ATCC 14581 / DSM 32 / CCUG 1817 / JCM 2506 / NBRC 15308 / NCIMB 9376 / NCTC 10342 / NRRL B-14308 / VKM B-512 / Ford 19)</name>
    <name type="common">Bacillus megaterium</name>
    <dbReference type="NCBI Taxonomy" id="1348623"/>
    <lineage>
        <taxon>Bacteria</taxon>
        <taxon>Bacillati</taxon>
        <taxon>Bacillota</taxon>
        <taxon>Bacilli</taxon>
        <taxon>Bacillales</taxon>
        <taxon>Bacillaceae</taxon>
        <taxon>Priestia</taxon>
    </lineage>
</organism>
<dbReference type="GO" id="GO:0003677">
    <property type="term" value="F:DNA binding"/>
    <property type="evidence" value="ECO:0007669"/>
    <property type="project" value="UniProtKB-KW"/>
</dbReference>
<name>A0A0B6AUD3_PRIM2</name>
<dbReference type="InterPro" id="IPR036388">
    <property type="entry name" value="WH-like_DNA-bd_sf"/>
</dbReference>
<evidence type="ECO:0000256" key="3">
    <source>
        <dbReference type="ARBA" id="ARBA00040173"/>
    </source>
</evidence>
<gene>
    <name evidence="4" type="ORF">BG04_2654</name>
</gene>
<dbReference type="PROSITE" id="PS51197">
    <property type="entry name" value="HTH_RRF2_2"/>
    <property type="match status" value="1"/>
</dbReference>
<dbReference type="KEGG" id="bmeg:BG04_2654"/>
<dbReference type="InterPro" id="IPR030489">
    <property type="entry name" value="TR_Rrf2-type_CS"/>
</dbReference>
<dbReference type="InterPro" id="IPR000944">
    <property type="entry name" value="Tscrpt_reg_Rrf2"/>
</dbReference>
<dbReference type="HOGENOM" id="CLU_107144_2_1_9"/>
<accession>A0A0B6AUD3</accession>
<reference evidence="4 5" key="1">
    <citation type="journal article" date="2015" name="Genome Announc.">
        <title>Complete genome sequences for 35 biothreat assay-relevant bacillus species.</title>
        <authorList>
            <person name="Johnson S.L."/>
            <person name="Daligault H.E."/>
            <person name="Davenport K.W."/>
            <person name="Jaissle J."/>
            <person name="Frey K.G."/>
            <person name="Ladner J.T."/>
            <person name="Broomall S.M."/>
            <person name="Bishop-Lilly K.A."/>
            <person name="Bruce D.C."/>
            <person name="Gibbons H.S."/>
            <person name="Coyne S.R."/>
            <person name="Lo C.C."/>
            <person name="Meincke L."/>
            <person name="Munk A.C."/>
            <person name="Koroleva G.I."/>
            <person name="Rosenzweig C.N."/>
            <person name="Palacios G.F."/>
            <person name="Redden C.L."/>
            <person name="Minogue T.D."/>
            <person name="Chain P.S."/>
        </authorList>
    </citation>
    <scope>NUCLEOTIDE SEQUENCE [LARGE SCALE GENOMIC DNA]</scope>
    <source>
        <strain evidence="5">ATCC 14581 / DSM 32 / JCM 2506 / NBRC 15308 / NCIMB 9376 / NCTC 10342 / NRRL B-14308 / VKM B-512</strain>
    </source>
</reference>
<dbReference type="PROSITE" id="PS01332">
    <property type="entry name" value="HTH_RRF2_1"/>
    <property type="match status" value="1"/>
</dbReference>
<proteinExistence type="predicted"/>
<evidence type="ECO:0000256" key="2">
    <source>
        <dbReference type="ARBA" id="ARBA00034078"/>
    </source>
</evidence>
<keyword evidence="1" id="KW-0238">DNA-binding</keyword>
<dbReference type="EMBL" id="CP009920">
    <property type="protein sequence ID" value="AJI23434.1"/>
    <property type="molecule type" value="Genomic_DNA"/>
</dbReference>
<comment type="cofactor">
    <cofactor evidence="2">
        <name>[2Fe-2S] cluster</name>
        <dbReference type="ChEBI" id="CHEBI:190135"/>
    </cofactor>
</comment>
<evidence type="ECO:0000313" key="4">
    <source>
        <dbReference type="EMBL" id="AJI23434.1"/>
    </source>
</evidence>
<dbReference type="Pfam" id="PF02082">
    <property type="entry name" value="Rrf2"/>
    <property type="match status" value="1"/>
</dbReference>
<evidence type="ECO:0000313" key="5">
    <source>
        <dbReference type="Proteomes" id="UP000031829"/>
    </source>
</evidence>
<dbReference type="Proteomes" id="UP000031829">
    <property type="component" value="Chromosome"/>
</dbReference>
<dbReference type="RefSeq" id="WP_034654771.1">
    <property type="nucleotide sequence ID" value="NZ_BCVB01000013.1"/>
</dbReference>
<dbReference type="GO" id="GO:0003700">
    <property type="term" value="F:DNA-binding transcription factor activity"/>
    <property type="evidence" value="ECO:0007669"/>
    <property type="project" value="TreeGrafter"/>
</dbReference>
<evidence type="ECO:0000256" key="1">
    <source>
        <dbReference type="ARBA" id="ARBA00023125"/>
    </source>
</evidence>
<dbReference type="GO" id="GO:0005829">
    <property type="term" value="C:cytosol"/>
    <property type="evidence" value="ECO:0007669"/>
    <property type="project" value="TreeGrafter"/>
</dbReference>
<dbReference type="PANTHER" id="PTHR33221">
    <property type="entry name" value="WINGED HELIX-TURN-HELIX TRANSCRIPTIONAL REGULATOR, RRF2 FAMILY"/>
    <property type="match status" value="1"/>
</dbReference>
<dbReference type="SUPFAM" id="SSF46785">
    <property type="entry name" value="Winged helix' DNA-binding domain"/>
    <property type="match status" value="1"/>
</dbReference>
<dbReference type="NCBIfam" id="TIGR00738">
    <property type="entry name" value="rrf2_super"/>
    <property type="match status" value="1"/>
</dbReference>
<dbReference type="InterPro" id="IPR036390">
    <property type="entry name" value="WH_DNA-bd_sf"/>
</dbReference>
<protein>
    <recommendedName>
        <fullName evidence="3">HTH-type transcriptional regulator NsrR</fullName>
    </recommendedName>
</protein>
<sequence>MRLTQYTDYSLRVLLYLGVRDNNKLSNIKEIAEAYNISKNHLMKIIHELGKLGLIETIRGRNGGIRLAQLPKDINIGKVVRQTEEDFHIVECFDREGNFCIISPVCKLKNVLHEAMQAFIKVLDQYTLEDLIQNKDDLNLLLLSQKNEE</sequence>
<dbReference type="AlphaFoldDB" id="A0A0B6AUD3"/>